<feature type="signal peptide" evidence="1">
    <location>
        <begin position="1"/>
        <end position="27"/>
    </location>
</feature>
<evidence type="ECO:0000313" key="3">
    <source>
        <dbReference type="Proteomes" id="UP000318052"/>
    </source>
</evidence>
<dbReference type="RefSeq" id="WP_018470081.1">
    <property type="nucleotide sequence ID" value="NZ_JAPEQJ010000001.1"/>
</dbReference>
<keyword evidence="3" id="KW-1185">Reference proteome</keyword>
<reference evidence="3" key="1">
    <citation type="journal article" date="2019" name="Microbiol. Resour. Announc.">
        <title>Draft Genomic Sequences of Streptomyces misionensis and Streptomyces albidoflavus, bacteria applied for phytopathogen biocontrol.</title>
        <authorList>
            <person name="Pylro V."/>
            <person name="Dias A."/>
            <person name="Andreote F."/>
            <person name="Varani A."/>
            <person name="Andreote C."/>
            <person name="Bernardo E."/>
            <person name="Martins T."/>
        </authorList>
    </citation>
    <scope>NUCLEOTIDE SEQUENCE [LARGE SCALE GENOMIC DNA]</scope>
    <source>
        <strain evidence="3">77</strain>
    </source>
</reference>
<proteinExistence type="predicted"/>
<accession>A0ABY3H6W2</accession>
<gene>
    <name evidence="2" type="ORF">FRZ02_02090</name>
</gene>
<dbReference type="Proteomes" id="UP000318052">
    <property type="component" value="Unassembled WGS sequence"/>
</dbReference>
<evidence type="ECO:0000256" key="1">
    <source>
        <dbReference type="SAM" id="SignalP"/>
    </source>
</evidence>
<organism evidence="2 3">
    <name type="scientific">Streptomyces albidoflavus</name>
    <dbReference type="NCBI Taxonomy" id="1886"/>
    <lineage>
        <taxon>Bacteria</taxon>
        <taxon>Bacillati</taxon>
        <taxon>Actinomycetota</taxon>
        <taxon>Actinomycetes</taxon>
        <taxon>Kitasatosporales</taxon>
        <taxon>Streptomycetaceae</taxon>
        <taxon>Streptomyces</taxon>
        <taxon>Streptomyces albidoflavus group</taxon>
    </lineage>
</organism>
<name>A0ABY3H6W2_9ACTN</name>
<evidence type="ECO:0000313" key="2">
    <source>
        <dbReference type="EMBL" id="TWV29136.1"/>
    </source>
</evidence>
<keyword evidence="1" id="KW-0732">Signal</keyword>
<dbReference type="EMBL" id="VOGX01000001">
    <property type="protein sequence ID" value="TWV29136.1"/>
    <property type="molecule type" value="Genomic_DNA"/>
</dbReference>
<comment type="caution">
    <text evidence="2">The sequence shown here is derived from an EMBL/GenBank/DDBJ whole genome shotgun (WGS) entry which is preliminary data.</text>
</comment>
<evidence type="ECO:0008006" key="4">
    <source>
        <dbReference type="Google" id="ProtNLM"/>
    </source>
</evidence>
<sequence length="146" mass="15913">MKKLAKFSLLTGGALLFSSLAVGPASAATAYGSCATSPLSSSGSVNIANWPYSGKVTGINLRLYDEKPDGHHVRIRLAERWTTGKMVYYAWRKNMDGYGTYKSWDTYMNPTGANNKISGIVLQVATFEGETQLQFCEKRLYNPGGA</sequence>
<protein>
    <recommendedName>
        <fullName evidence="4">Secreted protein</fullName>
    </recommendedName>
</protein>
<feature type="chain" id="PRO_5045110038" description="Secreted protein" evidence="1">
    <location>
        <begin position="28"/>
        <end position="146"/>
    </location>
</feature>